<dbReference type="Gene3D" id="1.20.900.10">
    <property type="entry name" value="Dbl homology (DH) domain"/>
    <property type="match status" value="1"/>
</dbReference>
<dbReference type="Gene3D" id="2.30.29.30">
    <property type="entry name" value="Pleckstrin-homology domain (PH domain)/Phosphotyrosine-binding domain (PTB)"/>
    <property type="match status" value="1"/>
</dbReference>
<evidence type="ECO:0000313" key="3">
    <source>
        <dbReference type="Proteomes" id="UP000193498"/>
    </source>
</evidence>
<evidence type="ECO:0008006" key="4">
    <source>
        <dbReference type="Google" id="ProtNLM"/>
    </source>
</evidence>
<dbReference type="EMBL" id="MCFE01000562">
    <property type="protein sequence ID" value="ORX86864.1"/>
    <property type="molecule type" value="Genomic_DNA"/>
</dbReference>
<reference evidence="2 3" key="1">
    <citation type="submission" date="2016-07" db="EMBL/GenBank/DDBJ databases">
        <title>Pervasive Adenine N6-methylation of Active Genes in Fungi.</title>
        <authorList>
            <consortium name="DOE Joint Genome Institute"/>
            <person name="Mondo S.J."/>
            <person name="Dannebaum R.O."/>
            <person name="Kuo R.C."/>
            <person name="Labutti K."/>
            <person name="Haridas S."/>
            <person name="Kuo A."/>
            <person name="Salamov A."/>
            <person name="Ahrendt S.R."/>
            <person name="Lipzen A."/>
            <person name="Sullivan W."/>
            <person name="Andreopoulos W.B."/>
            <person name="Clum A."/>
            <person name="Lindquist E."/>
            <person name="Daum C."/>
            <person name="Ramamoorthy G.K."/>
            <person name="Gryganskyi A."/>
            <person name="Culley D."/>
            <person name="Magnuson J.K."/>
            <person name="James T.Y."/>
            <person name="O'Malley M.A."/>
            <person name="Stajich J.E."/>
            <person name="Spatafora J.W."/>
            <person name="Visel A."/>
            <person name="Grigoriev I.V."/>
        </authorList>
    </citation>
    <scope>NUCLEOTIDE SEQUENCE [LARGE SCALE GENOMIC DNA]</scope>
    <source>
        <strain evidence="2 3">CBS 931.73</strain>
    </source>
</reference>
<dbReference type="SUPFAM" id="SSF50729">
    <property type="entry name" value="PH domain-like"/>
    <property type="match status" value="2"/>
</dbReference>
<keyword evidence="3" id="KW-1185">Reference proteome</keyword>
<name>A0A1Y1XNF7_9FUNG</name>
<evidence type="ECO:0000313" key="2">
    <source>
        <dbReference type="EMBL" id="ORX86864.1"/>
    </source>
</evidence>
<dbReference type="InterPro" id="IPR035899">
    <property type="entry name" value="DBL_dom_sf"/>
</dbReference>
<dbReference type="STRING" id="1314790.A0A1Y1XNF7"/>
<evidence type="ECO:0000256" key="1">
    <source>
        <dbReference type="SAM" id="MobiDB-lite"/>
    </source>
</evidence>
<dbReference type="AlphaFoldDB" id="A0A1Y1XNF7"/>
<feature type="region of interest" description="Disordered" evidence="1">
    <location>
        <begin position="576"/>
        <end position="600"/>
    </location>
</feature>
<feature type="region of interest" description="Disordered" evidence="1">
    <location>
        <begin position="612"/>
        <end position="633"/>
    </location>
</feature>
<organism evidence="2 3">
    <name type="scientific">Basidiobolus meristosporus CBS 931.73</name>
    <dbReference type="NCBI Taxonomy" id="1314790"/>
    <lineage>
        <taxon>Eukaryota</taxon>
        <taxon>Fungi</taxon>
        <taxon>Fungi incertae sedis</taxon>
        <taxon>Zoopagomycota</taxon>
        <taxon>Entomophthoromycotina</taxon>
        <taxon>Basidiobolomycetes</taxon>
        <taxon>Basidiobolales</taxon>
        <taxon>Basidiobolaceae</taxon>
        <taxon>Basidiobolus</taxon>
    </lineage>
</organism>
<proteinExistence type="predicted"/>
<dbReference type="InParanoid" id="A0A1Y1XNF7"/>
<comment type="caution">
    <text evidence="2">The sequence shown here is derived from an EMBL/GenBank/DDBJ whole genome shotgun (WGS) entry which is preliminary data.</text>
</comment>
<dbReference type="OrthoDB" id="6244550at2759"/>
<feature type="region of interest" description="Disordered" evidence="1">
    <location>
        <begin position="447"/>
        <end position="466"/>
    </location>
</feature>
<gene>
    <name evidence="2" type="ORF">K493DRAFT_306991</name>
</gene>
<feature type="region of interest" description="Disordered" evidence="1">
    <location>
        <begin position="507"/>
        <end position="532"/>
    </location>
</feature>
<accession>A0A1Y1XNF7</accession>
<dbReference type="Proteomes" id="UP000193498">
    <property type="component" value="Unassembled WGS sequence"/>
</dbReference>
<sequence>MLSSESFEANSDAIRLARHQSVPAVASRANFEQPSAVQTNPKKSNKGIEKALSQLIELEKDCINNLSVIIQVGSYYKTVFSTGKNTQQLEEIEKGADNHGGLGYAIMQMMNKLDTPYTKCCELQVKSLDACEEVFDNALVRNFLKEAGLHGSDDSLHTYMANPFDTLFKYRELFMSVCNDVDPGDLEYALFLSASDKINRLSQIASTAQTNWKDWKKVKDIQAKLDFSELNSAPQSRRLSLRPDLNISHNDFAGLRKVLRDDRFVRVEGEANPTEQPIALILLTDLLLLCEPKQKDEQEIYCLLKPPLPLENASLEPYFGEDPDGRCMELDIEGDERILLRASEGTDKDSWLQEFKTYQIAKLLEETYNILDFDDQEDDDDLDNRNTMTDFNPDMGDTAMVLDSIKQTLDSLKDDISYPNQRFSLDPSSINFDSISFTDEPISISETDDRASLHSPISEPPAPEKRASLVLSPVDISFDSSIESEEPSANIRSSIISLKNDYFNNPELLTRSSTEPSDLESPKSIADRRSKTESKIDFFSPDFKLPTMETAKEEPTSPVTTESTFARLSRRISTLSRRSSLPSEPTIEAVEPRSVPQPLPSTNFMQQKLNTQPASPTEEYPEISQKSPTFMEPDNELRSELSFSEMPKRRSLAQRIMDNPRLSHLWNRNRASTSSMSSISSVSTIATIIDSKYVSEACDIAQWCGDHWGRVGQCVLEVRETSARKSCIALLTEGTQRQILNAWILPDTIIERSDKADVIIVCQISRKTAKYRIRSDDETEADEIYEVLMTEKEFSTPQSNEYPANDTFISRSDSLLTTKSVADEVRCVFESKCKLFLLEDGTSWARLGSTIVQLMVAFPSQRMKLVVESTKSRRTLINADVPDRGVERRQKRIIITILDEKKLSHVHLLTFKNITVATHLFELLTNKDGGLRYTRSLSMYEG</sequence>
<protein>
    <recommendedName>
        <fullName evidence="4">DH domain-containing protein</fullName>
    </recommendedName>
</protein>
<dbReference type="SUPFAM" id="SSF48065">
    <property type="entry name" value="DBL homology domain (DH-domain)"/>
    <property type="match status" value="1"/>
</dbReference>
<dbReference type="InterPro" id="IPR011993">
    <property type="entry name" value="PH-like_dom_sf"/>
</dbReference>